<dbReference type="InterPro" id="IPR037401">
    <property type="entry name" value="SnoaL-like"/>
</dbReference>
<dbReference type="Gene3D" id="3.10.450.50">
    <property type="match status" value="1"/>
</dbReference>
<dbReference type="RefSeq" id="WP_202835460.1">
    <property type="nucleotide sequence ID" value="NZ_JAETWB010000055.1"/>
</dbReference>
<dbReference type="InterPro" id="IPR032710">
    <property type="entry name" value="NTF2-like_dom_sf"/>
</dbReference>
<comment type="caution">
    <text evidence="2">The sequence shown here is derived from an EMBL/GenBank/DDBJ whole genome shotgun (WGS) entry which is preliminary data.</text>
</comment>
<evidence type="ECO:0000259" key="1">
    <source>
        <dbReference type="Pfam" id="PF12680"/>
    </source>
</evidence>
<organism evidence="2 3">
    <name type="scientific">Belnapia arida</name>
    <dbReference type="NCBI Taxonomy" id="2804533"/>
    <lineage>
        <taxon>Bacteria</taxon>
        <taxon>Pseudomonadati</taxon>
        <taxon>Pseudomonadota</taxon>
        <taxon>Alphaproteobacteria</taxon>
        <taxon>Acetobacterales</taxon>
        <taxon>Roseomonadaceae</taxon>
        <taxon>Belnapia</taxon>
    </lineage>
</organism>
<name>A0ABS1UC42_9PROT</name>
<dbReference type="EMBL" id="JAETWB010000055">
    <property type="protein sequence ID" value="MBL6082249.1"/>
    <property type="molecule type" value="Genomic_DNA"/>
</dbReference>
<proteinExistence type="predicted"/>
<dbReference type="SUPFAM" id="SSF54427">
    <property type="entry name" value="NTF2-like"/>
    <property type="match status" value="1"/>
</dbReference>
<keyword evidence="3" id="KW-1185">Reference proteome</keyword>
<reference evidence="2 3" key="1">
    <citation type="submission" date="2021-01" db="EMBL/GenBank/DDBJ databases">
        <title>Belnapia mucosa sp. nov. and Belnapia arida sp. nov., isolated from the Tabernas Desert (Almeria, Spain).</title>
        <authorList>
            <person name="Molina-Menor E."/>
            <person name="Vidal-Verdu A."/>
            <person name="Calonge A."/>
            <person name="Satari L."/>
            <person name="Pereto J."/>
            <person name="Porcar M."/>
        </authorList>
    </citation>
    <scope>NUCLEOTIDE SEQUENCE [LARGE SCALE GENOMIC DNA]</scope>
    <source>
        <strain evidence="2 3">T18</strain>
    </source>
</reference>
<evidence type="ECO:0000313" key="2">
    <source>
        <dbReference type="EMBL" id="MBL6082249.1"/>
    </source>
</evidence>
<dbReference type="Pfam" id="PF12680">
    <property type="entry name" value="SnoaL_2"/>
    <property type="match status" value="1"/>
</dbReference>
<accession>A0ABS1UC42</accession>
<dbReference type="Proteomes" id="UP000660885">
    <property type="component" value="Unassembled WGS sequence"/>
</dbReference>
<sequence length="128" mass="14488">MAQKLSVKLLKDILAAFNSRDIDKVMIFFAEDCILETPRGADRWGRRFEGAAAVREGLQMRFTGMPDVTYTDDSHNVDGDSGMSKWTIRGTDARTGQKVEANGCDFFTFRNGLVVKKDSYWKIIDCNH</sequence>
<feature type="domain" description="SnoaL-like" evidence="1">
    <location>
        <begin position="12"/>
        <end position="115"/>
    </location>
</feature>
<gene>
    <name evidence="2" type="ORF">JMJ56_30190</name>
</gene>
<protein>
    <submittedName>
        <fullName evidence="2">Nuclear transport factor 2 family protein</fullName>
    </submittedName>
</protein>
<evidence type="ECO:0000313" key="3">
    <source>
        <dbReference type="Proteomes" id="UP000660885"/>
    </source>
</evidence>